<dbReference type="GO" id="GO:0046872">
    <property type="term" value="F:metal ion binding"/>
    <property type="evidence" value="ECO:0007669"/>
    <property type="project" value="UniProtKB-KW"/>
</dbReference>
<proteinExistence type="predicted"/>
<evidence type="ECO:0000256" key="1">
    <source>
        <dbReference type="ARBA" id="ARBA00012506"/>
    </source>
</evidence>
<organism evidence="9 10">
    <name type="scientific">Rubneribacter badeniensis</name>
    <dbReference type="NCBI Taxonomy" id="2070688"/>
    <lineage>
        <taxon>Bacteria</taxon>
        <taxon>Bacillati</taxon>
        <taxon>Actinomycetota</taxon>
        <taxon>Coriobacteriia</taxon>
        <taxon>Eggerthellales</taxon>
        <taxon>Eggerthellaceae</taxon>
        <taxon>Rubneribacter</taxon>
    </lineage>
</organism>
<dbReference type="EMBL" id="DYZL01000211">
    <property type="protein sequence ID" value="HJH44240.1"/>
    <property type="molecule type" value="Genomic_DNA"/>
</dbReference>
<feature type="domain" description="HD/PDEase" evidence="7">
    <location>
        <begin position="23"/>
        <end position="152"/>
    </location>
</feature>
<dbReference type="Proteomes" id="UP000236488">
    <property type="component" value="Unassembled WGS sequence"/>
</dbReference>
<evidence type="ECO:0000313" key="9">
    <source>
        <dbReference type="EMBL" id="PNV66425.1"/>
    </source>
</evidence>
<dbReference type="EMBL" id="PPEL01000003">
    <property type="protein sequence ID" value="PNV66425.1"/>
    <property type="molecule type" value="Genomic_DNA"/>
</dbReference>
<evidence type="ECO:0000259" key="7">
    <source>
        <dbReference type="SMART" id="SM00471"/>
    </source>
</evidence>
<dbReference type="PANTHER" id="PTHR35795:SF1">
    <property type="entry name" value="BIS(5'-NUCLEOSYL)-TETRAPHOSPHATASE, SYMMETRICAL"/>
    <property type="match status" value="1"/>
</dbReference>
<evidence type="ECO:0000256" key="5">
    <source>
        <dbReference type="ARBA" id="ARBA00023004"/>
    </source>
</evidence>
<comment type="catalytic activity">
    <reaction evidence="6">
        <text>P(1),P(4)-bis(5'-adenosyl) tetraphosphate + H2O = 2 ADP + 2 H(+)</text>
        <dbReference type="Rhea" id="RHEA:24252"/>
        <dbReference type="ChEBI" id="CHEBI:15377"/>
        <dbReference type="ChEBI" id="CHEBI:15378"/>
        <dbReference type="ChEBI" id="CHEBI:58141"/>
        <dbReference type="ChEBI" id="CHEBI:456216"/>
        <dbReference type="EC" id="3.6.1.41"/>
    </reaction>
</comment>
<protein>
    <recommendedName>
        <fullName evidence="1">bis(5'-nucleosyl)-tetraphosphatase (symmetrical)</fullName>
        <ecNumber evidence="1">3.6.1.41</ecNumber>
    </recommendedName>
</protein>
<accession>A0A2K2U7W5</accession>
<evidence type="ECO:0000256" key="4">
    <source>
        <dbReference type="ARBA" id="ARBA00022801"/>
    </source>
</evidence>
<dbReference type="InterPro" id="IPR006674">
    <property type="entry name" value="HD_domain"/>
</dbReference>
<keyword evidence="10" id="KW-1185">Reference proteome</keyword>
<dbReference type="GO" id="GO:0000166">
    <property type="term" value="F:nucleotide binding"/>
    <property type="evidence" value="ECO:0007669"/>
    <property type="project" value="UniProtKB-KW"/>
</dbReference>
<dbReference type="Proteomes" id="UP000789325">
    <property type="component" value="Unassembled WGS sequence"/>
</dbReference>
<dbReference type="NCBIfam" id="TIGR00488">
    <property type="entry name" value="bis(5'-nucleosyl)-tetraphosphatase (symmetrical) YqeK"/>
    <property type="match status" value="1"/>
</dbReference>
<dbReference type="InterPro" id="IPR051094">
    <property type="entry name" value="Diverse_Catalytic_Enzymes"/>
</dbReference>
<dbReference type="GO" id="GO:0008803">
    <property type="term" value="F:bis(5'-nucleosyl)-tetraphosphatase (symmetrical) activity"/>
    <property type="evidence" value="ECO:0007669"/>
    <property type="project" value="UniProtKB-EC"/>
</dbReference>
<evidence type="ECO:0000313" key="10">
    <source>
        <dbReference type="Proteomes" id="UP000236488"/>
    </source>
</evidence>
<evidence type="ECO:0000256" key="6">
    <source>
        <dbReference type="ARBA" id="ARBA00049417"/>
    </source>
</evidence>
<dbReference type="InterPro" id="IPR003607">
    <property type="entry name" value="HD/PDEase_dom"/>
</dbReference>
<comment type="caution">
    <text evidence="9">The sequence shown here is derived from an EMBL/GenBank/DDBJ whole genome shotgun (WGS) entry which is preliminary data.</text>
</comment>
<keyword evidence="4 8" id="KW-0378">Hydrolase</keyword>
<reference evidence="9 10" key="1">
    <citation type="journal article" date="2018" name="Int. J. Syst. Evol. Microbiol.">
        <title>Rubneribacter badeniensis gen. nov., sp. nov. and Enteroscipio rubneri gen. nov., sp. nov., new members of the Eggerthellaceae isolated from human faeces.</title>
        <authorList>
            <person name="Danylec N."/>
            <person name="Gobl A."/>
            <person name="Stoll D.A."/>
            <person name="Hetzer B."/>
            <person name="Kulling S.E."/>
            <person name="Huch M."/>
        </authorList>
    </citation>
    <scope>NUCLEOTIDE SEQUENCE [LARGE SCALE GENOMIC DNA]</scope>
    <source>
        <strain evidence="9 10">ResAG-85</strain>
    </source>
</reference>
<dbReference type="EC" id="3.6.1.41" evidence="1"/>
<dbReference type="PANTHER" id="PTHR35795">
    <property type="entry name" value="SLR1885 PROTEIN"/>
    <property type="match status" value="1"/>
</dbReference>
<dbReference type="Gene3D" id="1.10.3210.10">
    <property type="entry name" value="Hypothetical protein af1432"/>
    <property type="match status" value="1"/>
</dbReference>
<dbReference type="SUPFAM" id="SSF109604">
    <property type="entry name" value="HD-domain/PDEase-like"/>
    <property type="match status" value="1"/>
</dbReference>
<keyword evidence="2" id="KW-0479">Metal-binding</keyword>
<name>A0A2K2U7W5_9ACTN</name>
<reference evidence="8" key="2">
    <citation type="journal article" date="2021" name="PeerJ">
        <title>Extensive microbial diversity within the chicken gut microbiome revealed by metagenomics and culture.</title>
        <authorList>
            <person name="Gilroy R."/>
            <person name="Ravi A."/>
            <person name="Getino M."/>
            <person name="Pursley I."/>
            <person name="Horton D.L."/>
            <person name="Alikhan N.F."/>
            <person name="Baker D."/>
            <person name="Gharbi K."/>
            <person name="Hall N."/>
            <person name="Watson M."/>
            <person name="Adriaenssens E.M."/>
            <person name="Foster-Nyarko E."/>
            <person name="Jarju S."/>
            <person name="Secka A."/>
            <person name="Antonio M."/>
            <person name="Oren A."/>
            <person name="Chaudhuri R.R."/>
            <person name="La Ragione R."/>
            <person name="Hildebrand F."/>
            <person name="Pallen M.J."/>
        </authorList>
    </citation>
    <scope>NUCLEOTIDE SEQUENCE</scope>
    <source>
        <strain evidence="8">USAMLcec12-2067</strain>
    </source>
</reference>
<dbReference type="RefSeq" id="WP_087193657.1">
    <property type="nucleotide sequence ID" value="NZ_DBEYRC010000175.1"/>
</dbReference>
<keyword evidence="5" id="KW-0408">Iron</keyword>
<keyword evidence="3" id="KW-0547">Nucleotide-binding</keyword>
<evidence type="ECO:0000256" key="2">
    <source>
        <dbReference type="ARBA" id="ARBA00022723"/>
    </source>
</evidence>
<sequence>MTQTDALSEEFFAARERDLAERLKPRRFDHVLSVSDTAAALAEAYGADVRKARLAGLLHDWDKEHSDDEIRQRARDLGVDVDPLVLETMPRLLHGPTAAAALGREFPCIPADVLQAIERHTAAATGMSDLDMIVYVADAIEPKRAFGGLDELRSAAGKVPLEELFLMTFEHILLTLVKRRKRLHPATVEVWNHYVARLRTAAGEKGAA</sequence>
<dbReference type="NCBIfam" id="TIGR00277">
    <property type="entry name" value="HDIG"/>
    <property type="match status" value="1"/>
</dbReference>
<dbReference type="AlphaFoldDB" id="A0A2K2U7W5"/>
<gene>
    <name evidence="8" type="primary">yqeK</name>
    <name evidence="9" type="ORF">C2L80_01645</name>
    <name evidence="8" type="ORF">K8V16_10670</name>
</gene>
<evidence type="ECO:0000256" key="3">
    <source>
        <dbReference type="ARBA" id="ARBA00022741"/>
    </source>
</evidence>
<evidence type="ECO:0000313" key="8">
    <source>
        <dbReference type="EMBL" id="HJH44240.1"/>
    </source>
</evidence>
<dbReference type="Pfam" id="PF01966">
    <property type="entry name" value="HD"/>
    <property type="match status" value="1"/>
</dbReference>
<dbReference type="InterPro" id="IPR006675">
    <property type="entry name" value="HDIG_dom"/>
</dbReference>
<dbReference type="InterPro" id="IPR005249">
    <property type="entry name" value="YqeK"/>
</dbReference>
<reference evidence="8" key="3">
    <citation type="submission" date="2021-09" db="EMBL/GenBank/DDBJ databases">
        <authorList>
            <person name="Gilroy R."/>
        </authorList>
    </citation>
    <scope>NUCLEOTIDE SEQUENCE</scope>
    <source>
        <strain evidence="8">USAMLcec12-2067</strain>
    </source>
</reference>
<dbReference type="SMART" id="SM00471">
    <property type="entry name" value="HDc"/>
    <property type="match status" value="1"/>
</dbReference>